<keyword evidence="14" id="KW-0442">Lipid degradation</keyword>
<evidence type="ECO:0000313" key="21">
    <source>
        <dbReference type="EMBL" id="PWA08231.1"/>
    </source>
</evidence>
<evidence type="ECO:0000256" key="14">
    <source>
        <dbReference type="ARBA" id="ARBA00022963"/>
    </source>
</evidence>
<keyword evidence="9" id="KW-0812">Transmembrane</keyword>
<evidence type="ECO:0000256" key="18">
    <source>
        <dbReference type="ARBA" id="ARBA00032375"/>
    </source>
</evidence>
<gene>
    <name evidence="21" type="ORF">DB891_12585</name>
</gene>
<keyword evidence="16" id="KW-0472">Membrane</keyword>
<dbReference type="OrthoDB" id="188433at2"/>
<evidence type="ECO:0000256" key="2">
    <source>
        <dbReference type="ARBA" id="ARBA00001604"/>
    </source>
</evidence>
<keyword evidence="17" id="KW-0998">Cell outer membrane</keyword>
<keyword evidence="10 20" id="KW-0479">Metal-binding</keyword>
<evidence type="ECO:0000313" key="22">
    <source>
        <dbReference type="Proteomes" id="UP000245618"/>
    </source>
</evidence>
<dbReference type="GO" id="GO:0005509">
    <property type="term" value="F:calcium ion binding"/>
    <property type="evidence" value="ECO:0007669"/>
    <property type="project" value="TreeGrafter"/>
</dbReference>
<keyword evidence="11" id="KW-0732">Signal</keyword>
<protein>
    <recommendedName>
        <fullName evidence="18">Phosphatidylcholine 1-acylhydrolase</fullName>
        <ecNumber evidence="6">3.1.1.32</ecNumber>
        <ecNumber evidence="7">3.1.1.4</ecNumber>
    </recommendedName>
</protein>
<feature type="binding site" description="in dimeric form" evidence="20">
    <location>
        <position position="161"/>
    </location>
    <ligand>
        <name>Ca(2+)</name>
        <dbReference type="ChEBI" id="CHEBI:29108"/>
        <label>1</label>
    </ligand>
</feature>
<evidence type="ECO:0000256" key="10">
    <source>
        <dbReference type="ARBA" id="ARBA00022723"/>
    </source>
</evidence>
<dbReference type="InterPro" id="IPR036541">
    <property type="entry name" value="PLipase_A1_sf"/>
</dbReference>
<feature type="active site" description="Proton acceptor" evidence="19">
    <location>
        <position position="151"/>
    </location>
</feature>
<dbReference type="Proteomes" id="UP000245618">
    <property type="component" value="Unassembled WGS sequence"/>
</dbReference>
<comment type="catalytic activity">
    <reaction evidence="1">
        <text>a 1,2-diacyl-sn-glycero-3-phosphocholine + H2O = a 2-acyl-sn-glycero-3-phosphocholine + a fatty acid + H(+)</text>
        <dbReference type="Rhea" id="RHEA:18689"/>
        <dbReference type="ChEBI" id="CHEBI:15377"/>
        <dbReference type="ChEBI" id="CHEBI:15378"/>
        <dbReference type="ChEBI" id="CHEBI:28868"/>
        <dbReference type="ChEBI" id="CHEBI:57643"/>
        <dbReference type="ChEBI" id="CHEBI:57875"/>
        <dbReference type="EC" id="3.1.1.32"/>
    </reaction>
</comment>
<evidence type="ECO:0000256" key="16">
    <source>
        <dbReference type="ARBA" id="ARBA00023136"/>
    </source>
</evidence>
<evidence type="ECO:0000256" key="4">
    <source>
        <dbReference type="ARBA" id="ARBA00010525"/>
    </source>
</evidence>
<keyword evidence="22" id="KW-1185">Reference proteome</keyword>
<sequence>MTYGQAAFNGKDIIYQTYSQRWELDSIDKMGTFRLALYKSNYFTPTRVTNNVNKMPQSENPLYSATEPVNYDDVELEFQFSLKSKVLQSIINGKGDLWIAYTQVAHGQIYNADLSRVFREINYEPELIFKYPLKANFFNGYLESIGVAFNHQSNGGNFPLSRSWSRIIFDVTYKKDNWVISLRPWVRINEGDGIEDDENPAITSYIGDGELNVFYTYKRQQFYSVITHPFTRLDRGSIQLNYIFPIKGLLRGHVQAFSGYGETLIDYNYNQTTVGVGVSFTNW</sequence>
<dbReference type="GO" id="GO:0009279">
    <property type="term" value="C:cell outer membrane"/>
    <property type="evidence" value="ECO:0007669"/>
    <property type="project" value="UniProtKB-SubCell"/>
</dbReference>
<evidence type="ECO:0000256" key="17">
    <source>
        <dbReference type="ARBA" id="ARBA00023237"/>
    </source>
</evidence>
<evidence type="ECO:0000256" key="20">
    <source>
        <dbReference type="PIRSR" id="PIRSR603187-2"/>
    </source>
</evidence>
<evidence type="ECO:0000256" key="19">
    <source>
        <dbReference type="PIRSR" id="PIRSR603187-1"/>
    </source>
</evidence>
<keyword evidence="15" id="KW-0443">Lipid metabolism</keyword>
<dbReference type="Pfam" id="PF02253">
    <property type="entry name" value="PLA1"/>
    <property type="match status" value="1"/>
</dbReference>
<accession>A0A2U1JST6</accession>
<dbReference type="Gene3D" id="2.40.230.10">
    <property type="entry name" value="Phospholipase A1"/>
    <property type="match status" value="1"/>
</dbReference>
<keyword evidence="8" id="KW-1134">Transmembrane beta strand</keyword>
<evidence type="ECO:0000256" key="6">
    <source>
        <dbReference type="ARBA" id="ARBA00013179"/>
    </source>
</evidence>
<evidence type="ECO:0000256" key="13">
    <source>
        <dbReference type="ARBA" id="ARBA00022837"/>
    </source>
</evidence>
<dbReference type="EMBL" id="QCZH01000015">
    <property type="protein sequence ID" value="PWA08231.1"/>
    <property type="molecule type" value="Genomic_DNA"/>
</dbReference>
<comment type="subunit">
    <text evidence="5">Homodimer; dimerization is reversible, and the dimeric form is the active one.</text>
</comment>
<dbReference type="SUPFAM" id="SSF56931">
    <property type="entry name" value="Outer membrane phospholipase A (OMPLA)"/>
    <property type="match status" value="1"/>
</dbReference>
<evidence type="ECO:0000256" key="15">
    <source>
        <dbReference type="ARBA" id="ARBA00023098"/>
    </source>
</evidence>
<name>A0A2U1JST6_9FLAO</name>
<dbReference type="EC" id="3.1.1.4" evidence="7"/>
<evidence type="ECO:0000256" key="8">
    <source>
        <dbReference type="ARBA" id="ARBA00022452"/>
    </source>
</evidence>
<comment type="similarity">
    <text evidence="4">Belongs to the phospholipase A1 family.</text>
</comment>
<dbReference type="EC" id="3.1.1.32" evidence="6"/>
<evidence type="ECO:0000256" key="1">
    <source>
        <dbReference type="ARBA" id="ARBA00000111"/>
    </source>
</evidence>
<dbReference type="GO" id="GO:0008970">
    <property type="term" value="F:phospholipase A1 activity"/>
    <property type="evidence" value="ECO:0007669"/>
    <property type="project" value="UniProtKB-EC"/>
</dbReference>
<comment type="subcellular location">
    <subcellularLocation>
        <location evidence="3">Cell outer membrane</location>
        <topology evidence="3">Multi-pass membrane protein</topology>
    </subcellularLocation>
</comment>
<dbReference type="GO" id="GO:0004623">
    <property type="term" value="F:phospholipase A2 activity"/>
    <property type="evidence" value="ECO:0007669"/>
    <property type="project" value="UniProtKB-EC"/>
</dbReference>
<comment type="catalytic activity">
    <reaction evidence="2">
        <text>a 1,2-diacyl-sn-glycero-3-phosphocholine + H2O = a 1-acyl-sn-glycero-3-phosphocholine + a fatty acid + H(+)</text>
        <dbReference type="Rhea" id="RHEA:15801"/>
        <dbReference type="ChEBI" id="CHEBI:15377"/>
        <dbReference type="ChEBI" id="CHEBI:15378"/>
        <dbReference type="ChEBI" id="CHEBI:28868"/>
        <dbReference type="ChEBI" id="CHEBI:57643"/>
        <dbReference type="ChEBI" id="CHEBI:58168"/>
        <dbReference type="EC" id="3.1.1.4"/>
    </reaction>
</comment>
<dbReference type="InterPro" id="IPR003187">
    <property type="entry name" value="PLipase_A1"/>
</dbReference>
<comment type="caution">
    <text evidence="21">The sequence shown here is derived from an EMBL/GenBank/DDBJ whole genome shotgun (WGS) entry which is preliminary data.</text>
</comment>
<comment type="cofactor">
    <cofactor evidence="20">
        <name>Ca(2+)</name>
        <dbReference type="ChEBI" id="CHEBI:29108"/>
    </cofactor>
    <text evidence="20">Binds 1 Ca(2+) ion per monomer.</text>
</comment>
<dbReference type="PANTHER" id="PTHR40457:SF1">
    <property type="entry name" value="PHOSPHOLIPASE A1"/>
    <property type="match status" value="1"/>
</dbReference>
<evidence type="ECO:0000256" key="9">
    <source>
        <dbReference type="ARBA" id="ARBA00022692"/>
    </source>
</evidence>
<dbReference type="PRINTS" id="PR01486">
    <property type="entry name" value="PHPHLIPASEA1"/>
</dbReference>
<evidence type="ECO:0000256" key="12">
    <source>
        <dbReference type="ARBA" id="ARBA00022801"/>
    </source>
</evidence>
<evidence type="ECO:0000256" key="11">
    <source>
        <dbReference type="ARBA" id="ARBA00022729"/>
    </source>
</evidence>
<feature type="binding site" description="in dimeric form" evidence="20">
    <location>
        <position position="115"/>
    </location>
    <ligand>
        <name>Ca(2+)</name>
        <dbReference type="ChEBI" id="CHEBI:29108"/>
        <label>1</label>
    </ligand>
</feature>
<organism evidence="21 22">
    <name type="scientific">Flavobacterium laiguense</name>
    <dbReference type="NCBI Taxonomy" id="2169409"/>
    <lineage>
        <taxon>Bacteria</taxon>
        <taxon>Pseudomonadati</taxon>
        <taxon>Bacteroidota</taxon>
        <taxon>Flavobacteriia</taxon>
        <taxon>Flavobacteriales</taxon>
        <taxon>Flavobacteriaceae</taxon>
        <taxon>Flavobacterium</taxon>
    </lineage>
</organism>
<dbReference type="AlphaFoldDB" id="A0A2U1JST6"/>
<reference evidence="21 22" key="1">
    <citation type="submission" date="2018-04" db="EMBL/GenBank/DDBJ databases">
        <title>Flavobacterium sp. nov., isolated from glacier ice.</title>
        <authorList>
            <person name="Liu Q."/>
            <person name="Xin Y.-H."/>
        </authorList>
    </citation>
    <scope>NUCLEOTIDE SEQUENCE [LARGE SCALE GENOMIC DNA]</scope>
    <source>
        <strain evidence="21 22">LB2P30</strain>
    </source>
</reference>
<evidence type="ECO:0000256" key="7">
    <source>
        <dbReference type="ARBA" id="ARBA00013278"/>
    </source>
</evidence>
<dbReference type="GO" id="GO:0016042">
    <property type="term" value="P:lipid catabolic process"/>
    <property type="evidence" value="ECO:0007669"/>
    <property type="project" value="UniProtKB-KW"/>
</dbReference>
<feature type="active site" description="Nucleophile" evidence="19">
    <location>
        <position position="153"/>
    </location>
</feature>
<dbReference type="PANTHER" id="PTHR40457">
    <property type="entry name" value="PHOSPHOLIPASE A1"/>
    <property type="match status" value="1"/>
</dbReference>
<evidence type="ECO:0000256" key="3">
    <source>
        <dbReference type="ARBA" id="ARBA00004571"/>
    </source>
</evidence>
<evidence type="ECO:0000256" key="5">
    <source>
        <dbReference type="ARBA" id="ARBA00011702"/>
    </source>
</evidence>
<proteinExistence type="inferred from homology"/>
<keyword evidence="12" id="KW-0378">Hydrolase</keyword>
<keyword evidence="13 20" id="KW-0106">Calcium</keyword>